<reference evidence="9" key="1">
    <citation type="submission" date="2022-11" db="UniProtKB">
        <authorList>
            <consortium name="EnsemblMetazoa"/>
        </authorList>
    </citation>
    <scope>IDENTIFICATION</scope>
</reference>
<dbReference type="InterPro" id="IPR034193">
    <property type="entry name" value="PCSK9_ProteinaseK-like"/>
</dbReference>
<dbReference type="RefSeq" id="XP_038066530.1">
    <property type="nucleotide sequence ID" value="XM_038210602.1"/>
</dbReference>
<proteinExistence type="inferred from homology"/>
<dbReference type="GeneID" id="119736585"/>
<sequence length="389" mass="41849">MRFLIICLCVALANAGLAPLLTSNDRSVPNSWIIKIKDFDEVDHVADEIASRFKRMLLPPPRATKIRYVLPALTLQIPARLIDDIRSIEGIEYIEQDSFGTLYGTQVNPIWNLDRIDSRTGTDGYYNFNDNVQGKGVNVYIMDTGIQTRHKVFTGRASVLCGDEDSIGHGTHVAGTAAGATYGIAREANVYSLNVCNMFSYCPKSTVVEGLQAVREHGGTSGGVVSMSLGWSQSETINTAVKDMVAAGYVVSVAAVSRLPRSTRKHIIYSVFSPEVITVGAVDDSDTRAGFSNHGACLDIFAPGVDIVSSTNSDYSFSATKIMSGTSMACPHVTGQFCLLVVAPWHCSCMGQNPGATPAEVKTALLNDATSDVIPDTKGSPNKLLYISY</sequence>
<organism evidence="9 10">
    <name type="scientific">Patiria miniata</name>
    <name type="common">Bat star</name>
    <name type="synonym">Asterina miniata</name>
    <dbReference type="NCBI Taxonomy" id="46514"/>
    <lineage>
        <taxon>Eukaryota</taxon>
        <taxon>Metazoa</taxon>
        <taxon>Echinodermata</taxon>
        <taxon>Eleutherozoa</taxon>
        <taxon>Asterozoa</taxon>
        <taxon>Asteroidea</taxon>
        <taxon>Valvatacea</taxon>
        <taxon>Valvatida</taxon>
        <taxon>Asterinidae</taxon>
        <taxon>Patiria</taxon>
    </lineage>
</organism>
<dbReference type="PROSITE" id="PS00137">
    <property type="entry name" value="SUBTILASE_HIS"/>
    <property type="match status" value="1"/>
</dbReference>
<evidence type="ECO:0000313" key="10">
    <source>
        <dbReference type="Proteomes" id="UP000887568"/>
    </source>
</evidence>
<dbReference type="GO" id="GO:0005615">
    <property type="term" value="C:extracellular space"/>
    <property type="evidence" value="ECO:0007669"/>
    <property type="project" value="TreeGrafter"/>
</dbReference>
<dbReference type="GO" id="GO:0006508">
    <property type="term" value="P:proteolysis"/>
    <property type="evidence" value="ECO:0007669"/>
    <property type="project" value="UniProtKB-KW"/>
</dbReference>
<evidence type="ECO:0000259" key="8">
    <source>
        <dbReference type="Pfam" id="PF00082"/>
    </source>
</evidence>
<feature type="active site" description="Charge relay system" evidence="5">
    <location>
        <position position="169"/>
    </location>
</feature>
<dbReference type="PANTHER" id="PTHR43806:SF11">
    <property type="entry name" value="CEREVISIN-RELATED"/>
    <property type="match status" value="1"/>
</dbReference>
<feature type="chain" id="PRO_5037409828" description="Peptidase S8/S53 domain-containing protein" evidence="7">
    <location>
        <begin position="16"/>
        <end position="389"/>
    </location>
</feature>
<keyword evidence="10" id="KW-1185">Reference proteome</keyword>
<dbReference type="PRINTS" id="PR00723">
    <property type="entry name" value="SUBTILISIN"/>
</dbReference>
<dbReference type="InterPro" id="IPR050131">
    <property type="entry name" value="Peptidase_S8_subtilisin-like"/>
</dbReference>
<dbReference type="InterPro" id="IPR036852">
    <property type="entry name" value="Peptidase_S8/S53_dom_sf"/>
</dbReference>
<dbReference type="CDD" id="cd04077">
    <property type="entry name" value="Peptidases_S8_PCSK9_ProteinaseK_like"/>
    <property type="match status" value="1"/>
</dbReference>
<dbReference type="InterPro" id="IPR023827">
    <property type="entry name" value="Peptidase_S8_Asp-AS"/>
</dbReference>
<dbReference type="PROSITE" id="PS51892">
    <property type="entry name" value="SUBTILASE"/>
    <property type="match status" value="1"/>
</dbReference>
<dbReference type="Pfam" id="PF00082">
    <property type="entry name" value="Peptidase_S8"/>
    <property type="match status" value="1"/>
</dbReference>
<evidence type="ECO:0000256" key="7">
    <source>
        <dbReference type="SAM" id="SignalP"/>
    </source>
</evidence>
<feature type="domain" description="Peptidase S8/S53" evidence="8">
    <location>
        <begin position="134"/>
        <end position="371"/>
    </location>
</feature>
<dbReference type="InterPro" id="IPR000209">
    <property type="entry name" value="Peptidase_S8/S53_dom"/>
</dbReference>
<feature type="signal peptide" evidence="7">
    <location>
        <begin position="1"/>
        <end position="15"/>
    </location>
</feature>
<dbReference type="Gene3D" id="3.40.50.200">
    <property type="entry name" value="Peptidase S8/S53 domain"/>
    <property type="match status" value="1"/>
</dbReference>
<evidence type="ECO:0000256" key="6">
    <source>
        <dbReference type="RuleBase" id="RU003355"/>
    </source>
</evidence>
<name>A0A914AR49_PATMI</name>
<dbReference type="GO" id="GO:0004252">
    <property type="term" value="F:serine-type endopeptidase activity"/>
    <property type="evidence" value="ECO:0007669"/>
    <property type="project" value="UniProtKB-UniRule"/>
</dbReference>
<evidence type="ECO:0000256" key="3">
    <source>
        <dbReference type="ARBA" id="ARBA00022801"/>
    </source>
</evidence>
<dbReference type="OMA" id="THEQFNG"/>
<feature type="active site" description="Charge relay system" evidence="5">
    <location>
        <position position="143"/>
    </location>
</feature>
<accession>A0A914AR49</accession>
<dbReference type="EnsemblMetazoa" id="XM_038210602.1">
    <property type="protein sequence ID" value="XP_038066530.1"/>
    <property type="gene ID" value="LOC119736585"/>
</dbReference>
<protein>
    <recommendedName>
        <fullName evidence="8">Peptidase S8/S53 domain-containing protein</fullName>
    </recommendedName>
</protein>
<keyword evidence="3 5" id="KW-0378">Hydrolase</keyword>
<dbReference type="InterPro" id="IPR015500">
    <property type="entry name" value="Peptidase_S8_subtilisin-rel"/>
</dbReference>
<feature type="active site" description="Charge relay system" evidence="5">
    <location>
        <position position="327"/>
    </location>
</feature>
<dbReference type="PROSITE" id="PS00136">
    <property type="entry name" value="SUBTILASE_ASP"/>
    <property type="match status" value="1"/>
</dbReference>
<keyword evidence="2 5" id="KW-0645">Protease</keyword>
<dbReference type="SUPFAM" id="SSF52743">
    <property type="entry name" value="Subtilisin-like"/>
    <property type="match status" value="1"/>
</dbReference>
<dbReference type="InterPro" id="IPR023828">
    <property type="entry name" value="Peptidase_S8_Ser-AS"/>
</dbReference>
<dbReference type="AlphaFoldDB" id="A0A914AR49"/>
<dbReference type="Proteomes" id="UP000887568">
    <property type="component" value="Unplaced"/>
</dbReference>
<evidence type="ECO:0000256" key="2">
    <source>
        <dbReference type="ARBA" id="ARBA00022670"/>
    </source>
</evidence>
<keyword evidence="4 5" id="KW-0720">Serine protease</keyword>
<evidence type="ECO:0000256" key="5">
    <source>
        <dbReference type="PROSITE-ProRule" id="PRU01240"/>
    </source>
</evidence>
<keyword evidence="7" id="KW-0732">Signal</keyword>
<dbReference type="PROSITE" id="PS00138">
    <property type="entry name" value="SUBTILASE_SER"/>
    <property type="match status" value="1"/>
</dbReference>
<evidence type="ECO:0000313" key="9">
    <source>
        <dbReference type="EnsemblMetazoa" id="XP_038066530.1"/>
    </source>
</evidence>
<comment type="similarity">
    <text evidence="1 5 6">Belongs to the peptidase S8 family.</text>
</comment>
<dbReference type="InterPro" id="IPR022398">
    <property type="entry name" value="Peptidase_S8_His-AS"/>
</dbReference>
<dbReference type="PANTHER" id="PTHR43806">
    <property type="entry name" value="PEPTIDASE S8"/>
    <property type="match status" value="1"/>
</dbReference>
<evidence type="ECO:0000256" key="1">
    <source>
        <dbReference type="ARBA" id="ARBA00011073"/>
    </source>
</evidence>
<evidence type="ECO:0000256" key="4">
    <source>
        <dbReference type="ARBA" id="ARBA00022825"/>
    </source>
</evidence>
<dbReference type="OrthoDB" id="206201at2759"/>